<protein>
    <submittedName>
        <fullName evidence="1">VVA0879 family protein</fullName>
    </submittedName>
</protein>
<dbReference type="InterPro" id="IPR048166">
    <property type="entry name" value="VVA0879-like"/>
</dbReference>
<accession>A0ABV7X6H3</accession>
<evidence type="ECO:0000313" key="2">
    <source>
        <dbReference type="Proteomes" id="UP001595613"/>
    </source>
</evidence>
<organism evidence="1 2">
    <name type="scientific">Devosia honganensis</name>
    <dbReference type="NCBI Taxonomy" id="1610527"/>
    <lineage>
        <taxon>Bacteria</taxon>
        <taxon>Pseudomonadati</taxon>
        <taxon>Pseudomonadota</taxon>
        <taxon>Alphaproteobacteria</taxon>
        <taxon>Hyphomicrobiales</taxon>
        <taxon>Devosiaceae</taxon>
        <taxon>Devosia</taxon>
    </lineage>
</organism>
<proteinExistence type="predicted"/>
<dbReference type="EMBL" id="JBHRYD010000018">
    <property type="protein sequence ID" value="MFC3706325.1"/>
    <property type="molecule type" value="Genomic_DNA"/>
</dbReference>
<gene>
    <name evidence="1" type="ORF">ACFOOL_16380</name>
</gene>
<dbReference type="NCBIfam" id="NF041591">
    <property type="entry name" value="CxxC_VVA0879"/>
    <property type="match status" value="1"/>
</dbReference>
<dbReference type="Proteomes" id="UP001595613">
    <property type="component" value="Unassembled WGS sequence"/>
</dbReference>
<comment type="caution">
    <text evidence="1">The sequence shown here is derived from an EMBL/GenBank/DDBJ whole genome shotgun (WGS) entry which is preliminary data.</text>
</comment>
<keyword evidence="2" id="KW-1185">Reference proteome</keyword>
<sequence length="126" mass="13528">MAETMTIPEFHAALKAQGVGHHMHCAFVCPICATVQSGADWMRATGKTFEEIEPKVGFSCIGRGTGAGEHRRGTPPGKGCNWTLGGFFRLHKLEVVDAEGKNHPMFEIATPEQAQAHKLASEQAAA</sequence>
<evidence type="ECO:0000313" key="1">
    <source>
        <dbReference type="EMBL" id="MFC3706325.1"/>
    </source>
</evidence>
<reference evidence="2" key="1">
    <citation type="journal article" date="2019" name="Int. J. Syst. Evol. Microbiol.">
        <title>The Global Catalogue of Microorganisms (GCM) 10K type strain sequencing project: providing services to taxonomists for standard genome sequencing and annotation.</title>
        <authorList>
            <consortium name="The Broad Institute Genomics Platform"/>
            <consortium name="The Broad Institute Genome Sequencing Center for Infectious Disease"/>
            <person name="Wu L."/>
            <person name="Ma J."/>
        </authorList>
    </citation>
    <scope>NUCLEOTIDE SEQUENCE [LARGE SCALE GENOMIC DNA]</scope>
    <source>
        <strain evidence="2">KCTC 42281</strain>
    </source>
</reference>
<name>A0ABV7X6H3_9HYPH</name>
<dbReference type="RefSeq" id="WP_380098456.1">
    <property type="nucleotide sequence ID" value="NZ_JBHRYD010000018.1"/>
</dbReference>